<organism evidence="2 3">
    <name type="scientific">Flavipsychrobacter stenotrophus</name>
    <dbReference type="NCBI Taxonomy" id="2077091"/>
    <lineage>
        <taxon>Bacteria</taxon>
        <taxon>Pseudomonadati</taxon>
        <taxon>Bacteroidota</taxon>
        <taxon>Chitinophagia</taxon>
        <taxon>Chitinophagales</taxon>
        <taxon>Chitinophagaceae</taxon>
        <taxon>Flavipsychrobacter</taxon>
    </lineage>
</organism>
<reference evidence="2 3" key="1">
    <citation type="submission" date="2018-01" db="EMBL/GenBank/DDBJ databases">
        <title>A novel member of the phylum Bacteroidetes isolated from glacier ice.</title>
        <authorList>
            <person name="Liu Q."/>
            <person name="Xin Y.-H."/>
        </authorList>
    </citation>
    <scope>NUCLEOTIDE SEQUENCE [LARGE SCALE GENOMIC DNA]</scope>
    <source>
        <strain evidence="2 3">RB1R16</strain>
    </source>
</reference>
<keyword evidence="3" id="KW-1185">Reference proteome</keyword>
<gene>
    <name evidence="2" type="ORF">CJD36_018965</name>
</gene>
<dbReference type="OrthoDB" id="4540541at2"/>
<evidence type="ECO:0000313" key="2">
    <source>
        <dbReference type="EMBL" id="PQJ09331.1"/>
    </source>
</evidence>
<proteinExistence type="predicted"/>
<dbReference type="InterPro" id="IPR009793">
    <property type="entry name" value="DUF1361"/>
</dbReference>
<keyword evidence="1" id="KW-0812">Transmembrane</keyword>
<dbReference type="Pfam" id="PF07099">
    <property type="entry name" value="DUF1361"/>
    <property type="match status" value="1"/>
</dbReference>
<sequence>MSKVEDKTTSWGIFFLWLLFFPNAMYIVTDLFHLNESTNVPKWFDLLLLFSAALNGVLMGMSSLYNIEQFLKKNISVKYVPVVVFSLLLLCGYGIYLGRYMRWNSWDIFTQPFGLLMNIAHDVKHPLRKTDSWMLSGLFATWLFILYRYATQVFSKKQTQETA</sequence>
<name>A0A2S7SRS3_9BACT</name>
<dbReference type="Proteomes" id="UP000239872">
    <property type="component" value="Unassembled WGS sequence"/>
</dbReference>
<protein>
    <recommendedName>
        <fullName evidence="4">DUF1361 domain-containing protein</fullName>
    </recommendedName>
</protein>
<feature type="transmembrane region" description="Helical" evidence="1">
    <location>
        <begin position="133"/>
        <end position="150"/>
    </location>
</feature>
<feature type="transmembrane region" description="Helical" evidence="1">
    <location>
        <begin position="46"/>
        <end position="67"/>
    </location>
</feature>
<comment type="caution">
    <text evidence="2">The sequence shown here is derived from an EMBL/GenBank/DDBJ whole genome shotgun (WGS) entry which is preliminary data.</text>
</comment>
<evidence type="ECO:0000313" key="3">
    <source>
        <dbReference type="Proteomes" id="UP000239872"/>
    </source>
</evidence>
<dbReference type="AlphaFoldDB" id="A0A2S7SRS3"/>
<evidence type="ECO:0008006" key="4">
    <source>
        <dbReference type="Google" id="ProtNLM"/>
    </source>
</evidence>
<dbReference type="EMBL" id="PPSL01000006">
    <property type="protein sequence ID" value="PQJ09331.1"/>
    <property type="molecule type" value="Genomic_DNA"/>
</dbReference>
<feature type="transmembrane region" description="Helical" evidence="1">
    <location>
        <begin position="12"/>
        <end position="34"/>
    </location>
</feature>
<keyword evidence="1" id="KW-1133">Transmembrane helix</keyword>
<keyword evidence="1" id="KW-0472">Membrane</keyword>
<evidence type="ECO:0000256" key="1">
    <source>
        <dbReference type="SAM" id="Phobius"/>
    </source>
</evidence>
<accession>A0A2S7SRS3</accession>
<feature type="transmembrane region" description="Helical" evidence="1">
    <location>
        <begin position="79"/>
        <end position="97"/>
    </location>
</feature>